<keyword evidence="5" id="KW-1175">Viral attachment to host cell pilus</keyword>
<evidence type="ECO:0000256" key="4">
    <source>
        <dbReference type="ARBA" id="ARBA00022844"/>
    </source>
</evidence>
<name>A0ABY3SSR9_9VIRU</name>
<keyword evidence="6" id="KW-1160">Virus entry into host cell</keyword>
<accession>A0ABY3SSR9</accession>
<dbReference type="InterPro" id="IPR005563">
    <property type="entry name" value="A_protein"/>
</dbReference>
<evidence type="ECO:0000256" key="5">
    <source>
        <dbReference type="ARBA" id="ARBA00023104"/>
    </source>
</evidence>
<evidence type="ECO:0000256" key="6">
    <source>
        <dbReference type="ARBA" id="ARBA00023296"/>
    </source>
</evidence>
<keyword evidence="2" id="KW-0945">Host-virus interaction</keyword>
<evidence type="ECO:0000256" key="3">
    <source>
        <dbReference type="ARBA" id="ARBA00022804"/>
    </source>
</evidence>
<evidence type="ECO:0000256" key="1">
    <source>
        <dbReference type="ARBA" id="ARBA00004328"/>
    </source>
</evidence>
<keyword evidence="4" id="KW-0946">Virion</keyword>
<dbReference type="EMBL" id="MZ679708">
    <property type="protein sequence ID" value="UJQ85567.1"/>
    <property type="molecule type" value="Genomic_RNA"/>
</dbReference>
<organism evidence="8 9">
    <name type="scientific">Leviviridae sp</name>
    <dbReference type="NCBI Taxonomy" id="2027243"/>
    <lineage>
        <taxon>Viruses</taxon>
        <taxon>Riboviria</taxon>
        <taxon>Orthornavirae</taxon>
        <taxon>Lenarviricota</taxon>
        <taxon>Leviviricetes</taxon>
        <taxon>Norzivirales</taxon>
        <taxon>Fiersviridae</taxon>
    </lineage>
</organism>
<evidence type="ECO:0000256" key="7">
    <source>
        <dbReference type="ARBA" id="ARBA00035110"/>
    </source>
</evidence>
<protein>
    <submittedName>
        <fullName evidence="8">Maturation protein</fullName>
    </submittedName>
</protein>
<evidence type="ECO:0000313" key="8">
    <source>
        <dbReference type="EMBL" id="UJQ85567.1"/>
    </source>
</evidence>
<sequence>MRIPTLPLTTNGTVSRGDKVYRWDTTGFTTAAAAINHSDFNNGVNGIAILRKRNLMQKGVIGYKKYTPTNYYAFSGRTLRVGGAKGVYRQSTNPLRFGVRYREIGFGYTGGSGTGVGEPWRAFLRSDTYNTPTAIANRAIIANTINRVNSEILVKARNNKMSLGESLVDVDRTVVMVATKGIQVYQAFRFLRSGQINKAFQALDLTSLTDKRGRNVQNASSVSARWLALQYGWLPLLSDIWDGVNFVNEKFKDPKSTFVVSRKAKQQLLNPGWVFNFNDEPWYNAKGTSDVLTSVSQKYVLKVKDQTMAYLASIGLDNPLYVAWQAIPYSFVLDWLLPVSDWLQALSTPLGLQLVSGYRSVRTEGFIRFEAVSFGVNPSDQNTVFIGEPTKSTFTFNELSRDKLTTFPIVQPYFRFPFSNPQRLTSAIALIQERRRG</sequence>
<reference evidence="8" key="1">
    <citation type="submission" date="2021-05" db="EMBL/GenBank/DDBJ databases">
        <authorList>
            <person name="Chen Y.-M."/>
            <person name="Zhang Y.-Z."/>
        </authorList>
    </citation>
    <scope>NUCLEOTIDE SEQUENCE</scope>
    <source>
        <strain evidence="8">347R-k141_390855</strain>
    </source>
</reference>
<dbReference type="Proteomes" id="UP001058426">
    <property type="component" value="Chromosome"/>
</dbReference>
<proteinExistence type="inferred from homology"/>
<comment type="similarity">
    <text evidence="7">Belongs to the Leviviricetes maturation protein family.</text>
</comment>
<keyword evidence="3" id="KW-1161">Viral attachment to host cell</keyword>
<dbReference type="Pfam" id="PF03863">
    <property type="entry name" value="Phage_mat-A"/>
    <property type="match status" value="1"/>
</dbReference>
<evidence type="ECO:0000313" key="9">
    <source>
        <dbReference type="Proteomes" id="UP001058426"/>
    </source>
</evidence>
<evidence type="ECO:0000256" key="2">
    <source>
        <dbReference type="ARBA" id="ARBA00022581"/>
    </source>
</evidence>
<comment type="subcellular location">
    <subcellularLocation>
        <location evidence="1">Virion</location>
    </subcellularLocation>
</comment>
<reference evidence="8" key="2">
    <citation type="journal article" date="2022" name="Nat. Microbiol.">
        <title>RNA viromes from terrestrial sites across China expand environmental viral diversity.</title>
        <authorList>
            <person name="Chiapello M."/>
            <person name="Rodriguez-Romero J."/>
            <person name="Ayllon M.A."/>
            <person name="Turina M."/>
        </authorList>
    </citation>
    <scope>NUCLEOTIDE SEQUENCE</scope>
    <source>
        <strain evidence="8">347R-k141_390855</strain>
    </source>
</reference>
<keyword evidence="9" id="KW-1185">Reference proteome</keyword>